<dbReference type="CDD" id="cd00074">
    <property type="entry name" value="HFD_H2A"/>
    <property type="match status" value="1"/>
</dbReference>
<dbReference type="FunFam" id="1.10.20.10:FF:000103">
    <property type="entry name" value="Histone H2A type 1"/>
    <property type="match status" value="1"/>
</dbReference>
<keyword evidence="4 9" id="KW-0158">Chromosome</keyword>
<comment type="subcellular location">
    <subcellularLocation>
        <location evidence="2">Chromosome</location>
    </subcellularLocation>
    <subcellularLocation>
        <location evidence="1 9">Nucleus</location>
    </subcellularLocation>
</comment>
<comment type="caution">
    <text evidence="13">The sequence shown here is derived from an EMBL/GenBank/DDBJ whole genome shotgun (WGS) entry which is preliminary data.</text>
</comment>
<evidence type="ECO:0000259" key="11">
    <source>
        <dbReference type="Pfam" id="PF00125"/>
    </source>
</evidence>
<evidence type="ECO:0000256" key="2">
    <source>
        <dbReference type="ARBA" id="ARBA00004286"/>
    </source>
</evidence>
<dbReference type="InterPro" id="IPR032454">
    <property type="entry name" value="Histone_H2A_C"/>
</dbReference>
<feature type="compositionally biased region" description="Low complexity" evidence="10">
    <location>
        <begin position="1"/>
        <end position="12"/>
    </location>
</feature>
<evidence type="ECO:0000313" key="14">
    <source>
        <dbReference type="Proteomes" id="UP000310708"/>
    </source>
</evidence>
<comment type="subunit">
    <text evidence="9">The nucleosome is a histone octamer containing two molecules each of H2A, H2B, H3 and H4 assembled in one H3-H4 heterotetramer and two H2A-H2B heterodimers. The octamer wraps approximately 147 bp of DNA.</text>
</comment>
<dbReference type="GO" id="GO:0046982">
    <property type="term" value="F:protein heterodimerization activity"/>
    <property type="evidence" value="ECO:0007669"/>
    <property type="project" value="InterPro"/>
</dbReference>
<dbReference type="GO" id="GO:0030527">
    <property type="term" value="F:structural constituent of chromatin"/>
    <property type="evidence" value="ECO:0007669"/>
    <property type="project" value="InterPro"/>
</dbReference>
<evidence type="ECO:0000256" key="10">
    <source>
        <dbReference type="SAM" id="MobiDB-lite"/>
    </source>
</evidence>
<dbReference type="Pfam" id="PF16211">
    <property type="entry name" value="Histone_H2A_C"/>
    <property type="match status" value="1"/>
</dbReference>
<dbReference type="InterPro" id="IPR007125">
    <property type="entry name" value="H2A/H2B/H3"/>
</dbReference>
<dbReference type="PANTHER" id="PTHR23430">
    <property type="entry name" value="HISTONE H2A"/>
    <property type="match status" value="1"/>
</dbReference>
<evidence type="ECO:0000256" key="3">
    <source>
        <dbReference type="ARBA" id="ARBA00010691"/>
    </source>
</evidence>
<feature type="domain" description="Histone H2A C-terminal" evidence="12">
    <location>
        <begin position="96"/>
        <end position="129"/>
    </location>
</feature>
<dbReference type="Gene3D" id="1.10.20.10">
    <property type="entry name" value="Histone, subunit A"/>
    <property type="match status" value="1"/>
</dbReference>
<dbReference type="AlphaFoldDB" id="A0A4T0PEY7"/>
<proteinExistence type="inferred from homology"/>
<evidence type="ECO:0000313" key="13">
    <source>
        <dbReference type="EMBL" id="TIC62672.1"/>
    </source>
</evidence>
<dbReference type="EMBL" id="SPRX01000064">
    <property type="protein sequence ID" value="TIC62672.1"/>
    <property type="molecule type" value="Genomic_DNA"/>
</dbReference>
<protein>
    <recommendedName>
        <fullName evidence="9">Histone H2A</fullName>
    </recommendedName>
</protein>
<dbReference type="InterPro" id="IPR032458">
    <property type="entry name" value="Histone_H2A_CS"/>
</dbReference>
<evidence type="ECO:0000256" key="5">
    <source>
        <dbReference type="ARBA" id="ARBA00022990"/>
    </source>
</evidence>
<evidence type="ECO:0000256" key="1">
    <source>
        <dbReference type="ARBA" id="ARBA00004123"/>
    </source>
</evidence>
<dbReference type="PROSITE" id="PS00046">
    <property type="entry name" value="HISTONE_H2A"/>
    <property type="match status" value="1"/>
</dbReference>
<evidence type="ECO:0000256" key="4">
    <source>
        <dbReference type="ARBA" id="ARBA00022454"/>
    </source>
</evidence>
<dbReference type="Proteomes" id="UP000310708">
    <property type="component" value="Unassembled WGS sequence"/>
</dbReference>
<evidence type="ECO:0000259" key="12">
    <source>
        <dbReference type="Pfam" id="PF16211"/>
    </source>
</evidence>
<keyword evidence="6 9" id="KW-0238">DNA-binding</keyword>
<evidence type="ECO:0000256" key="7">
    <source>
        <dbReference type="ARBA" id="ARBA00023242"/>
    </source>
</evidence>
<keyword evidence="7 9" id="KW-0539">Nucleus</keyword>
<feature type="region of interest" description="Disordered" evidence="10">
    <location>
        <begin position="1"/>
        <end position="23"/>
    </location>
</feature>
<dbReference type="PRINTS" id="PR00620">
    <property type="entry name" value="HISTONEH2A"/>
</dbReference>
<name>A0A4T0PEY7_9BASI</name>
<keyword evidence="5" id="KW-0007">Acetylation</keyword>
<reference evidence="13 14" key="1">
    <citation type="submission" date="2019-03" db="EMBL/GenBank/DDBJ databases">
        <title>Sequencing 25 genomes of Wallemia mellicola.</title>
        <authorList>
            <person name="Gostincar C."/>
        </authorList>
    </citation>
    <scope>NUCLEOTIDE SEQUENCE [LARGE SCALE GENOMIC DNA]</scope>
    <source>
        <strain evidence="13 14">EXF-757</strain>
    </source>
</reference>
<feature type="domain" description="Core Histone H2A/H2B/H3" evidence="11">
    <location>
        <begin position="13"/>
        <end position="93"/>
    </location>
</feature>
<dbReference type="GO" id="GO:0003677">
    <property type="term" value="F:DNA binding"/>
    <property type="evidence" value="ECO:0007669"/>
    <property type="project" value="UniProtKB-KW"/>
</dbReference>
<evidence type="ECO:0000256" key="9">
    <source>
        <dbReference type="RuleBase" id="RU003767"/>
    </source>
</evidence>
<dbReference type="GO" id="GO:0000786">
    <property type="term" value="C:nucleosome"/>
    <property type="evidence" value="ECO:0007669"/>
    <property type="project" value="UniProtKB-KW"/>
</dbReference>
<sequence>MSSFGGKQSGKSSNDDSKKRSRSHRAGLIFPVGRIERNLREGRYADRIGGGAAVYLAAVLEYLTAEVLELAGNACVDNRKQRIVPRHLQLAIRNDEEIDKLLKNVDIFQGGTIPHIETALLVENKKSKKSNDILEDHN</sequence>
<dbReference type="InterPro" id="IPR009072">
    <property type="entry name" value="Histone-fold"/>
</dbReference>
<dbReference type="InterPro" id="IPR002119">
    <property type="entry name" value="Histone_H2A"/>
</dbReference>
<dbReference type="Pfam" id="PF00125">
    <property type="entry name" value="Histone"/>
    <property type="match status" value="1"/>
</dbReference>
<gene>
    <name evidence="13" type="ORF">E3Q01_03815</name>
</gene>
<accession>A0A4T0PEY7</accession>
<evidence type="ECO:0000256" key="8">
    <source>
        <dbReference type="ARBA" id="ARBA00023269"/>
    </source>
</evidence>
<dbReference type="SMART" id="SM00414">
    <property type="entry name" value="H2A"/>
    <property type="match status" value="1"/>
</dbReference>
<evidence type="ECO:0000256" key="6">
    <source>
        <dbReference type="ARBA" id="ARBA00023125"/>
    </source>
</evidence>
<keyword evidence="8 9" id="KW-0544">Nucleosome core</keyword>
<dbReference type="GO" id="GO:0005634">
    <property type="term" value="C:nucleus"/>
    <property type="evidence" value="ECO:0007669"/>
    <property type="project" value="UniProtKB-SubCell"/>
</dbReference>
<comment type="similarity">
    <text evidence="3 9">Belongs to the histone H2A family.</text>
</comment>
<organism evidence="13 14">
    <name type="scientific">Wallemia mellicola</name>
    <dbReference type="NCBI Taxonomy" id="1708541"/>
    <lineage>
        <taxon>Eukaryota</taxon>
        <taxon>Fungi</taxon>
        <taxon>Dikarya</taxon>
        <taxon>Basidiomycota</taxon>
        <taxon>Wallemiomycotina</taxon>
        <taxon>Wallemiomycetes</taxon>
        <taxon>Wallemiales</taxon>
        <taxon>Wallemiaceae</taxon>
        <taxon>Wallemia</taxon>
    </lineage>
</organism>
<dbReference type="SUPFAM" id="SSF47113">
    <property type="entry name" value="Histone-fold"/>
    <property type="match status" value="1"/>
</dbReference>